<reference evidence="6" key="1">
    <citation type="submission" date="2015-05" db="EMBL/GenBank/DDBJ databases">
        <authorList>
            <person name="Fogelqvist Johan"/>
        </authorList>
    </citation>
    <scope>NUCLEOTIDE SEQUENCE [LARGE SCALE GENOMIC DNA]</scope>
</reference>
<keyword evidence="1" id="KW-0547">Nucleotide-binding</keyword>
<gene>
    <name evidence="5" type="ORF">BN1723_018165</name>
</gene>
<name>A0A0G4LR27_VERLO</name>
<dbReference type="Pfam" id="PF25426">
    <property type="entry name" value="AAA_lid_BCS1"/>
    <property type="match status" value="1"/>
</dbReference>
<evidence type="ECO:0000313" key="5">
    <source>
        <dbReference type="EMBL" id="CRK24541.1"/>
    </source>
</evidence>
<feature type="non-terminal residue" evidence="5">
    <location>
        <position position="101"/>
    </location>
</feature>
<evidence type="ECO:0000256" key="2">
    <source>
        <dbReference type="ARBA" id="ARBA00022840"/>
    </source>
</evidence>
<organism evidence="5 6">
    <name type="scientific">Verticillium longisporum</name>
    <name type="common">Verticillium dahliae var. longisporum</name>
    <dbReference type="NCBI Taxonomy" id="100787"/>
    <lineage>
        <taxon>Eukaryota</taxon>
        <taxon>Fungi</taxon>
        <taxon>Dikarya</taxon>
        <taxon>Ascomycota</taxon>
        <taxon>Pezizomycotina</taxon>
        <taxon>Sordariomycetes</taxon>
        <taxon>Hypocreomycetidae</taxon>
        <taxon>Glomerellales</taxon>
        <taxon>Plectosphaerellaceae</taxon>
        <taxon>Verticillium</taxon>
    </lineage>
</organism>
<feature type="region of interest" description="Disordered" evidence="3">
    <location>
        <begin position="1"/>
        <end position="40"/>
    </location>
</feature>
<sequence>MYEADAAKNDAAVEKSAEATQNGQGEDKGAEVGGDDGADGLSHIAAAFGSKIDDGLLSPAEIQGFLLKRKKDPKKALRETDRWVEAMKAQKENKTKVLTVQ</sequence>
<protein>
    <recommendedName>
        <fullName evidence="4">Mitochondrial chaperone BCS1-like ATPase lid domain-containing protein</fullName>
    </recommendedName>
</protein>
<accession>A0A0G4LR27</accession>
<dbReference type="EMBL" id="CVQI01016546">
    <property type="protein sequence ID" value="CRK24541.1"/>
    <property type="molecule type" value="Genomic_DNA"/>
</dbReference>
<dbReference type="Proteomes" id="UP000045706">
    <property type="component" value="Unassembled WGS sequence"/>
</dbReference>
<evidence type="ECO:0000256" key="1">
    <source>
        <dbReference type="ARBA" id="ARBA00022741"/>
    </source>
</evidence>
<keyword evidence="2" id="KW-0067">ATP-binding</keyword>
<dbReference type="AlphaFoldDB" id="A0A0G4LR27"/>
<dbReference type="InterPro" id="IPR057495">
    <property type="entry name" value="AAA_lid_BCS1"/>
</dbReference>
<dbReference type="GO" id="GO:0005524">
    <property type="term" value="F:ATP binding"/>
    <property type="evidence" value="ECO:0007669"/>
    <property type="project" value="UniProtKB-KW"/>
</dbReference>
<evidence type="ECO:0000256" key="3">
    <source>
        <dbReference type="SAM" id="MobiDB-lite"/>
    </source>
</evidence>
<evidence type="ECO:0000313" key="6">
    <source>
        <dbReference type="Proteomes" id="UP000045706"/>
    </source>
</evidence>
<feature type="compositionally biased region" description="Basic and acidic residues" evidence="3">
    <location>
        <begin position="1"/>
        <end position="17"/>
    </location>
</feature>
<proteinExistence type="predicted"/>
<evidence type="ECO:0000259" key="4">
    <source>
        <dbReference type="Pfam" id="PF25426"/>
    </source>
</evidence>
<feature type="domain" description="Mitochondrial chaperone BCS1-like ATPase lid" evidence="4">
    <location>
        <begin position="42"/>
        <end position="80"/>
    </location>
</feature>